<gene>
    <name evidence="2" type="ORF">EH31_04095</name>
</gene>
<sequence length="220" mass="24701">MSAAPILYSFRRCPYAMRGRMGLWIAGITVELREVKLANKPPELGEASPKATVPVLVLQNGEVIDESIAIARWALSQNDPEGWLEGDDTDLIAEADGPFKHHLDRYKYPNRYEHEEGFGTVDHQAEGLTILKKWDARIAEQGQMCGPNRTLADIALFPFIRQFANHNRAWFDAQDLPHLHPWLKAHLASDLFKSIMPKFTPWRNGDAPIAFGPYVEAGGG</sequence>
<dbReference type="SUPFAM" id="SSF47616">
    <property type="entry name" value="GST C-terminal domain-like"/>
    <property type="match status" value="1"/>
</dbReference>
<dbReference type="InterPro" id="IPR036282">
    <property type="entry name" value="Glutathione-S-Trfase_C_sf"/>
</dbReference>
<dbReference type="PANTHER" id="PTHR43968:SF6">
    <property type="entry name" value="GLUTATHIONE S-TRANSFERASE OMEGA"/>
    <property type="match status" value="1"/>
</dbReference>
<keyword evidence="2" id="KW-0808">Transferase</keyword>
<evidence type="ECO:0000313" key="3">
    <source>
        <dbReference type="Proteomes" id="UP000027647"/>
    </source>
</evidence>
<dbReference type="CDD" id="cd03196">
    <property type="entry name" value="GST_C_5"/>
    <property type="match status" value="1"/>
</dbReference>
<evidence type="ECO:0000313" key="2">
    <source>
        <dbReference type="EMBL" id="KEO91861.1"/>
    </source>
</evidence>
<dbReference type="SUPFAM" id="SSF52833">
    <property type="entry name" value="Thioredoxin-like"/>
    <property type="match status" value="1"/>
</dbReference>
<dbReference type="Gene3D" id="1.20.1050.10">
    <property type="match status" value="1"/>
</dbReference>
<dbReference type="STRING" id="1044.EH31_04095"/>
<dbReference type="InterPro" id="IPR050983">
    <property type="entry name" value="GST_Omega/HSP26"/>
</dbReference>
<dbReference type="GO" id="GO:0016740">
    <property type="term" value="F:transferase activity"/>
    <property type="evidence" value="ECO:0007669"/>
    <property type="project" value="UniProtKB-KW"/>
</dbReference>
<dbReference type="SFLD" id="SFLDS00019">
    <property type="entry name" value="Glutathione_Transferase_(cytos"/>
    <property type="match status" value="1"/>
</dbReference>
<dbReference type="InterPro" id="IPR040079">
    <property type="entry name" value="Glutathione_S-Trfase"/>
</dbReference>
<dbReference type="Pfam" id="PF13409">
    <property type="entry name" value="GST_N_2"/>
    <property type="match status" value="1"/>
</dbReference>
<dbReference type="Proteomes" id="UP000027647">
    <property type="component" value="Unassembled WGS sequence"/>
</dbReference>
<dbReference type="CDD" id="cd03060">
    <property type="entry name" value="GST_N_Omega_like"/>
    <property type="match status" value="1"/>
</dbReference>
<dbReference type="PROSITE" id="PS50404">
    <property type="entry name" value="GST_NTER"/>
    <property type="match status" value="1"/>
</dbReference>
<proteinExistence type="predicted"/>
<dbReference type="OrthoDB" id="9813092at2"/>
<dbReference type="RefSeq" id="WP_034958215.1">
    <property type="nucleotide sequence ID" value="NZ_JMIW01000001.1"/>
</dbReference>
<dbReference type="InterPro" id="IPR004045">
    <property type="entry name" value="Glutathione_S-Trfase_N"/>
</dbReference>
<dbReference type="Pfam" id="PF13410">
    <property type="entry name" value="GST_C_2"/>
    <property type="match status" value="1"/>
</dbReference>
<name>A0A074MAM1_ERYLO</name>
<dbReference type="Gene3D" id="3.40.30.10">
    <property type="entry name" value="Glutaredoxin"/>
    <property type="match status" value="1"/>
</dbReference>
<dbReference type="GO" id="GO:0005737">
    <property type="term" value="C:cytoplasm"/>
    <property type="evidence" value="ECO:0007669"/>
    <property type="project" value="TreeGrafter"/>
</dbReference>
<dbReference type="eggNOG" id="COG0625">
    <property type="taxonomic scope" value="Bacteria"/>
</dbReference>
<dbReference type="EMBL" id="JMIW01000001">
    <property type="protein sequence ID" value="KEO91861.1"/>
    <property type="molecule type" value="Genomic_DNA"/>
</dbReference>
<feature type="domain" description="GST N-terminal" evidence="1">
    <location>
        <begin position="3"/>
        <end position="82"/>
    </location>
</feature>
<dbReference type="AlphaFoldDB" id="A0A074MAM1"/>
<organism evidence="2 3">
    <name type="scientific">Erythrobacter longus</name>
    <dbReference type="NCBI Taxonomy" id="1044"/>
    <lineage>
        <taxon>Bacteria</taxon>
        <taxon>Pseudomonadati</taxon>
        <taxon>Pseudomonadota</taxon>
        <taxon>Alphaproteobacteria</taxon>
        <taxon>Sphingomonadales</taxon>
        <taxon>Erythrobacteraceae</taxon>
        <taxon>Erythrobacter/Porphyrobacter group</taxon>
        <taxon>Erythrobacter</taxon>
    </lineage>
</organism>
<accession>A0A074MAM1</accession>
<reference evidence="2 3" key="1">
    <citation type="submission" date="2014-04" db="EMBL/GenBank/DDBJ databases">
        <title>A comprehensive comparison of genomes of Erythrobacter spp. strains.</title>
        <authorList>
            <person name="Zheng Q."/>
        </authorList>
    </citation>
    <scope>NUCLEOTIDE SEQUENCE [LARGE SCALE GENOMIC DNA]</scope>
    <source>
        <strain evidence="2 3">DSM 6997</strain>
    </source>
</reference>
<comment type="caution">
    <text evidence="2">The sequence shown here is derived from an EMBL/GenBank/DDBJ whole genome shotgun (WGS) entry which is preliminary data.</text>
</comment>
<keyword evidence="3" id="KW-1185">Reference proteome</keyword>
<dbReference type="InterPro" id="IPR036249">
    <property type="entry name" value="Thioredoxin-like_sf"/>
</dbReference>
<protein>
    <submittedName>
        <fullName evidence="2">Glutathione S-transferase</fullName>
    </submittedName>
</protein>
<evidence type="ECO:0000259" key="1">
    <source>
        <dbReference type="PROSITE" id="PS50404"/>
    </source>
</evidence>
<dbReference type="PANTHER" id="PTHR43968">
    <property type="match status" value="1"/>
</dbReference>